<organism evidence="3 4">
    <name type="scientific">Ignelater luminosus</name>
    <name type="common">Cucubano</name>
    <name type="synonym">Pyrophorus luminosus</name>
    <dbReference type="NCBI Taxonomy" id="2038154"/>
    <lineage>
        <taxon>Eukaryota</taxon>
        <taxon>Metazoa</taxon>
        <taxon>Ecdysozoa</taxon>
        <taxon>Arthropoda</taxon>
        <taxon>Hexapoda</taxon>
        <taxon>Insecta</taxon>
        <taxon>Pterygota</taxon>
        <taxon>Neoptera</taxon>
        <taxon>Endopterygota</taxon>
        <taxon>Coleoptera</taxon>
        <taxon>Polyphaga</taxon>
        <taxon>Elateriformia</taxon>
        <taxon>Elateroidea</taxon>
        <taxon>Elateridae</taxon>
        <taxon>Agrypninae</taxon>
        <taxon>Pyrophorini</taxon>
        <taxon>Ignelater</taxon>
    </lineage>
</organism>
<dbReference type="AlphaFoldDB" id="A0A8K0DMN6"/>
<feature type="domain" description="Thioester reductase (TE)" evidence="2">
    <location>
        <begin position="7"/>
        <end position="85"/>
    </location>
</feature>
<dbReference type="Pfam" id="PF07993">
    <property type="entry name" value="NAD_binding_4"/>
    <property type="match status" value="1"/>
</dbReference>
<keyword evidence="1" id="KW-0560">Oxidoreductase</keyword>
<comment type="similarity">
    <text evidence="1">Belongs to the fatty acyl-CoA reductase family.</text>
</comment>
<proteinExistence type="inferred from homology"/>
<name>A0A8K0DMN6_IGNLU</name>
<evidence type="ECO:0000313" key="3">
    <source>
        <dbReference type="EMBL" id="KAF2905928.1"/>
    </source>
</evidence>
<dbReference type="Gene3D" id="3.40.50.720">
    <property type="entry name" value="NAD(P)-binding Rossmann-like Domain"/>
    <property type="match status" value="1"/>
</dbReference>
<protein>
    <recommendedName>
        <fullName evidence="1">Fatty acyl-CoA reductase</fullName>
        <ecNumber evidence="1">1.2.1.84</ecNumber>
    </recommendedName>
</protein>
<dbReference type="GO" id="GO:0005777">
    <property type="term" value="C:peroxisome"/>
    <property type="evidence" value="ECO:0007669"/>
    <property type="project" value="TreeGrafter"/>
</dbReference>
<dbReference type="PANTHER" id="PTHR11011:SF60">
    <property type="entry name" value="FATTY ACYL-COA REDUCTASE-RELATED"/>
    <property type="match status" value="1"/>
</dbReference>
<dbReference type="Proteomes" id="UP000801492">
    <property type="component" value="Unassembled WGS sequence"/>
</dbReference>
<accession>A0A8K0DMN6</accession>
<feature type="non-terminal residue" evidence="3">
    <location>
        <position position="119"/>
    </location>
</feature>
<gene>
    <name evidence="3" type="ORF">ILUMI_00257</name>
</gene>
<dbReference type="GO" id="GO:0035336">
    <property type="term" value="P:long-chain fatty-acyl-CoA metabolic process"/>
    <property type="evidence" value="ECO:0007669"/>
    <property type="project" value="TreeGrafter"/>
</dbReference>
<dbReference type="InterPro" id="IPR026055">
    <property type="entry name" value="FAR"/>
</dbReference>
<comment type="function">
    <text evidence="1">Catalyzes the reduction of fatty acyl-CoA to fatty alcohols.</text>
</comment>
<dbReference type="PANTHER" id="PTHR11011">
    <property type="entry name" value="MALE STERILITY PROTEIN 2-RELATED"/>
    <property type="match status" value="1"/>
</dbReference>
<keyword evidence="1" id="KW-0443">Lipid metabolism</keyword>
<comment type="caution">
    <text evidence="3">The sequence shown here is derived from an EMBL/GenBank/DDBJ whole genome shotgun (WGS) entry which is preliminary data.</text>
</comment>
<keyword evidence="4" id="KW-1185">Reference proteome</keyword>
<keyword evidence="1" id="KW-0521">NADP</keyword>
<evidence type="ECO:0000256" key="1">
    <source>
        <dbReference type="RuleBase" id="RU363097"/>
    </source>
</evidence>
<dbReference type="EC" id="1.2.1.84" evidence="1"/>
<dbReference type="InterPro" id="IPR013120">
    <property type="entry name" value="FAR_NAD-bd"/>
</dbReference>
<keyword evidence="1" id="KW-0444">Lipid biosynthesis</keyword>
<dbReference type="OrthoDB" id="8195591at2759"/>
<reference evidence="3" key="1">
    <citation type="submission" date="2019-08" db="EMBL/GenBank/DDBJ databases">
        <title>The genome of the North American firefly Photinus pyralis.</title>
        <authorList>
            <consortium name="Photinus pyralis genome working group"/>
            <person name="Fallon T.R."/>
            <person name="Sander Lower S.E."/>
            <person name="Weng J.-K."/>
        </authorList>
    </citation>
    <scope>NUCLEOTIDE SEQUENCE</scope>
    <source>
        <strain evidence="3">TRF0915ILg1</strain>
        <tissue evidence="3">Whole body</tissue>
    </source>
</reference>
<dbReference type="GO" id="GO:0080019">
    <property type="term" value="F:alcohol-forming very long-chain fatty acyl-CoA reductase activity"/>
    <property type="evidence" value="ECO:0007669"/>
    <property type="project" value="InterPro"/>
</dbReference>
<dbReference type="GO" id="GO:0102965">
    <property type="term" value="F:alcohol-forming long-chain fatty acyl-CoA reductase activity"/>
    <property type="evidence" value="ECO:0007669"/>
    <property type="project" value="UniProtKB-EC"/>
</dbReference>
<comment type="catalytic activity">
    <reaction evidence="1">
        <text>a long-chain fatty acyl-CoA + 2 NADPH + 2 H(+) = a long-chain primary fatty alcohol + 2 NADP(+) + CoA</text>
        <dbReference type="Rhea" id="RHEA:52716"/>
        <dbReference type="ChEBI" id="CHEBI:15378"/>
        <dbReference type="ChEBI" id="CHEBI:57287"/>
        <dbReference type="ChEBI" id="CHEBI:57783"/>
        <dbReference type="ChEBI" id="CHEBI:58349"/>
        <dbReference type="ChEBI" id="CHEBI:77396"/>
        <dbReference type="ChEBI" id="CHEBI:83139"/>
        <dbReference type="EC" id="1.2.1.84"/>
    </reaction>
</comment>
<dbReference type="EMBL" id="VTPC01000404">
    <property type="protein sequence ID" value="KAF2905928.1"/>
    <property type="molecule type" value="Genomic_DNA"/>
</dbReference>
<evidence type="ECO:0000313" key="4">
    <source>
        <dbReference type="Proteomes" id="UP000801492"/>
    </source>
</evidence>
<sequence length="119" mass="13404">LFVKLKKEDPNFLDKAILMEGDCALPNLGLSEQSRQTLLNEVNCLFHRATNLRFNKKIPTAMYIVVRATIDILMLSKNMENLKIHTCLPNRVAEEIEEGRSDVVIVVAAVYDNTADGTQ</sequence>
<evidence type="ECO:0000259" key="2">
    <source>
        <dbReference type="Pfam" id="PF07993"/>
    </source>
</evidence>